<evidence type="ECO:0000313" key="1">
    <source>
        <dbReference type="EMBL" id="ADP79676.1"/>
    </source>
</evidence>
<organism evidence="1 2">
    <name type="scientific">Pseudofrankia inefficax (strain DSM 45817 / CECT 9037 / DDB 130130 / EuI1c)</name>
    <name type="common">Frankia inefficax</name>
    <dbReference type="NCBI Taxonomy" id="298654"/>
    <lineage>
        <taxon>Bacteria</taxon>
        <taxon>Bacillati</taxon>
        <taxon>Actinomycetota</taxon>
        <taxon>Actinomycetes</taxon>
        <taxon>Frankiales</taxon>
        <taxon>Frankiaceae</taxon>
        <taxon>Pseudofrankia</taxon>
    </lineage>
</organism>
<name>E3J8U3_PSEI1</name>
<dbReference type="AlphaFoldDB" id="E3J8U3"/>
<dbReference type="RefSeq" id="WP_013422795.1">
    <property type="nucleotide sequence ID" value="NC_014666.1"/>
</dbReference>
<dbReference type="HOGENOM" id="CLU_887831_0_0_11"/>
<proteinExistence type="predicted"/>
<sequence>MGTERRAALDLDHVVAGDGRIYRVVGNLDSETHFLGYNVYSPDTTGDRVYRGARYRKNFVEDERLPADVLDVYMLLPIASVVEHLDPIASAVEKAETFQQTIWYELYTELVAALGKGSVGIFGSSMLGLHLTPAGAVRKDVDFVIEGLANLDVLRKELPGIRGRLGFTVVSPERQRLQYERYRRVFRNENNSIEAVIARRWTGLQLSPDVVTTIRFRDPSHVTPVALVAARPDMEEAIVSGRVLNAAGSNLFPRKFDLTTDYGMVEIYIFWWKFSTPVRDGDSVTLRGSIFTNGERPVVRLSNYSRHWLRIEE</sequence>
<dbReference type="KEGG" id="fri:FraEuI1c_1618"/>
<accession>E3J8U3</accession>
<keyword evidence="2" id="KW-1185">Reference proteome</keyword>
<dbReference type="Proteomes" id="UP000002484">
    <property type="component" value="Chromosome"/>
</dbReference>
<evidence type="ECO:0000313" key="2">
    <source>
        <dbReference type="Proteomes" id="UP000002484"/>
    </source>
</evidence>
<gene>
    <name evidence="1" type="ordered locus">FraEuI1c_1618</name>
</gene>
<dbReference type="EMBL" id="CP002299">
    <property type="protein sequence ID" value="ADP79676.1"/>
    <property type="molecule type" value="Genomic_DNA"/>
</dbReference>
<dbReference type="InParanoid" id="E3J8U3"/>
<reference evidence="1 2" key="1">
    <citation type="submission" date="2010-10" db="EMBL/GenBank/DDBJ databases">
        <title>Complete sequence of Frankia sp. EuI1c.</title>
        <authorList>
            <consortium name="US DOE Joint Genome Institute"/>
            <person name="Lucas S."/>
            <person name="Copeland A."/>
            <person name="Lapidus A."/>
            <person name="Cheng J.-F."/>
            <person name="Bruce D."/>
            <person name="Goodwin L."/>
            <person name="Pitluck S."/>
            <person name="Chertkov O."/>
            <person name="Detter J.C."/>
            <person name="Han C."/>
            <person name="Tapia R."/>
            <person name="Land M."/>
            <person name="Hauser L."/>
            <person name="Jeffries C."/>
            <person name="Kyrpides N."/>
            <person name="Ivanova N."/>
            <person name="Mikhailova N."/>
            <person name="Beauchemin N."/>
            <person name="Sen A."/>
            <person name="Sur S.A."/>
            <person name="Gtari M."/>
            <person name="Wall L."/>
            <person name="Tisa L."/>
            <person name="Woyke T."/>
        </authorList>
    </citation>
    <scope>NUCLEOTIDE SEQUENCE [LARGE SCALE GENOMIC DNA]</scope>
    <source>
        <strain evidence="2">DSM 45817 / CECT 9037 / EuI1c</strain>
    </source>
</reference>
<dbReference type="STRING" id="298654.FraEuI1c_1618"/>
<protein>
    <submittedName>
        <fullName evidence="1">Uncharacterized protein</fullName>
    </submittedName>
</protein>